<protein>
    <submittedName>
        <fullName evidence="2">Uncharacterized protein</fullName>
    </submittedName>
</protein>
<feature type="transmembrane region" description="Helical" evidence="1">
    <location>
        <begin position="55"/>
        <end position="74"/>
    </location>
</feature>
<proteinExistence type="predicted"/>
<evidence type="ECO:0000256" key="1">
    <source>
        <dbReference type="SAM" id="Phobius"/>
    </source>
</evidence>
<dbReference type="OrthoDB" id="7024950at2"/>
<feature type="transmembrane region" description="Helical" evidence="1">
    <location>
        <begin position="80"/>
        <end position="98"/>
    </location>
</feature>
<dbReference type="Proteomes" id="UP000542111">
    <property type="component" value="Unassembled WGS sequence"/>
</dbReference>
<keyword evidence="1" id="KW-1133">Transmembrane helix</keyword>
<sequence>MLLSLFSIGSNTATSLSYFAQISHLSDEIAFAAGITLYLFFHVGQVMLSEGIRYAPRILIPTAVLNILLAAGYLSSHPATLFNLMTLFTSLLYLLVLNSKNHRRYTSMLRVKRRRKTTAKMPTAL</sequence>
<keyword evidence="1" id="KW-0812">Transmembrane</keyword>
<dbReference type="AlphaFoldDB" id="A0A7Y1MN30"/>
<reference evidence="2 3" key="1">
    <citation type="journal article" date="2020" name="Front. Microbiol.">
        <title>Genetic Organization of the aprX-lipA2 Operon Affects the Proteolytic Potential of Pseudomonas Species in Milk.</title>
        <authorList>
            <person name="Maier C."/>
            <person name="Huptas C."/>
            <person name="von Neubeck M."/>
            <person name="Scherer S."/>
            <person name="Wenning M."/>
            <person name="Lucking G."/>
        </authorList>
    </citation>
    <scope>NUCLEOTIDE SEQUENCE [LARGE SCALE GENOMIC DNA]</scope>
    <source>
        <strain evidence="2 3">G4779</strain>
    </source>
</reference>
<evidence type="ECO:0000313" key="2">
    <source>
        <dbReference type="EMBL" id="NNA95196.1"/>
    </source>
</evidence>
<keyword evidence="1" id="KW-0472">Membrane</keyword>
<accession>A0A7Y1MN30</accession>
<comment type="caution">
    <text evidence="2">The sequence shown here is derived from an EMBL/GenBank/DDBJ whole genome shotgun (WGS) entry which is preliminary data.</text>
</comment>
<organism evidence="2 3">
    <name type="scientific">Pseudomonas gessardii</name>
    <dbReference type="NCBI Taxonomy" id="78544"/>
    <lineage>
        <taxon>Bacteria</taxon>
        <taxon>Pseudomonadati</taxon>
        <taxon>Pseudomonadota</taxon>
        <taxon>Gammaproteobacteria</taxon>
        <taxon>Pseudomonadales</taxon>
        <taxon>Pseudomonadaceae</taxon>
        <taxon>Pseudomonas</taxon>
    </lineage>
</organism>
<dbReference type="EMBL" id="JAAQYP010000010">
    <property type="protein sequence ID" value="NNA95196.1"/>
    <property type="molecule type" value="Genomic_DNA"/>
</dbReference>
<name>A0A7Y1MN30_9PSED</name>
<gene>
    <name evidence="2" type="ORF">HBO33_08470</name>
</gene>
<evidence type="ECO:0000313" key="3">
    <source>
        <dbReference type="Proteomes" id="UP000542111"/>
    </source>
</evidence>
<feature type="transmembrane region" description="Helical" evidence="1">
    <location>
        <begin position="29"/>
        <end position="48"/>
    </location>
</feature>